<dbReference type="SUPFAM" id="SSF46785">
    <property type="entry name" value="Winged helix' DNA-binding domain"/>
    <property type="match status" value="1"/>
</dbReference>
<accession>A0ABD5PC22</accession>
<sequence length="114" mass="12893">MDPDPQSVVESIDSEDAREILALASREPMSVDEFEAEVGVSLATVYRRTDELTGQGFLEERTEVADDGDHYSSYETSLHRITFTVEDGEFRVDVEVRRDDDKFARLWRSLGGSS</sequence>
<evidence type="ECO:0000313" key="1">
    <source>
        <dbReference type="EMBL" id="MFC4358427.1"/>
    </source>
</evidence>
<protein>
    <submittedName>
        <fullName evidence="1">ArsR/SmtB family transcription factor</fullName>
    </submittedName>
</protein>
<dbReference type="InterPro" id="IPR036388">
    <property type="entry name" value="WH-like_DNA-bd_sf"/>
</dbReference>
<dbReference type="InterPro" id="IPR011991">
    <property type="entry name" value="ArsR-like_HTH"/>
</dbReference>
<proteinExistence type="predicted"/>
<dbReference type="RefSeq" id="WP_267623847.1">
    <property type="nucleotide sequence ID" value="NZ_JAODIW010000008.1"/>
</dbReference>
<dbReference type="Proteomes" id="UP001595921">
    <property type="component" value="Unassembled WGS sequence"/>
</dbReference>
<comment type="caution">
    <text evidence="1">The sequence shown here is derived from an EMBL/GenBank/DDBJ whole genome shotgun (WGS) entry which is preliminary data.</text>
</comment>
<dbReference type="EMBL" id="JBHSDS010000006">
    <property type="protein sequence ID" value="MFC4358427.1"/>
    <property type="molecule type" value="Genomic_DNA"/>
</dbReference>
<evidence type="ECO:0000313" key="2">
    <source>
        <dbReference type="Proteomes" id="UP001595921"/>
    </source>
</evidence>
<dbReference type="AlphaFoldDB" id="A0ABD5PC22"/>
<gene>
    <name evidence="1" type="ORF">ACFO0N_10800</name>
</gene>
<dbReference type="InterPro" id="IPR036390">
    <property type="entry name" value="WH_DNA-bd_sf"/>
</dbReference>
<dbReference type="CDD" id="cd00090">
    <property type="entry name" value="HTH_ARSR"/>
    <property type="match status" value="1"/>
</dbReference>
<dbReference type="Gene3D" id="1.10.10.10">
    <property type="entry name" value="Winged helix-like DNA-binding domain superfamily/Winged helix DNA-binding domain"/>
    <property type="match status" value="1"/>
</dbReference>
<reference evidence="1 2" key="1">
    <citation type="journal article" date="2019" name="Int. J. Syst. Evol. Microbiol.">
        <title>The Global Catalogue of Microorganisms (GCM) 10K type strain sequencing project: providing services to taxonomists for standard genome sequencing and annotation.</title>
        <authorList>
            <consortium name="The Broad Institute Genomics Platform"/>
            <consortium name="The Broad Institute Genome Sequencing Center for Infectious Disease"/>
            <person name="Wu L."/>
            <person name="Ma J."/>
        </authorList>
    </citation>
    <scope>NUCLEOTIDE SEQUENCE [LARGE SCALE GENOMIC DNA]</scope>
    <source>
        <strain evidence="1 2">CGMCC 1.12553</strain>
    </source>
</reference>
<organism evidence="1 2">
    <name type="scientific">Halobium salinum</name>
    <dbReference type="NCBI Taxonomy" id="1364940"/>
    <lineage>
        <taxon>Archaea</taxon>
        <taxon>Methanobacteriati</taxon>
        <taxon>Methanobacteriota</taxon>
        <taxon>Stenosarchaea group</taxon>
        <taxon>Halobacteria</taxon>
        <taxon>Halobacteriales</taxon>
        <taxon>Haloferacaceae</taxon>
        <taxon>Halobium</taxon>
    </lineage>
</organism>
<name>A0ABD5PC22_9EURY</name>
<keyword evidence="2" id="KW-1185">Reference proteome</keyword>